<dbReference type="AlphaFoldDB" id="I4DSF2"/>
<reference evidence="1" key="1">
    <citation type="journal article" date="2012" name="BMC Biol.">
        <title>Comprehensive microarray-based analysis for stage-specific larval camouflage pattern-associated genes in the swallowtail butterfly, Papilio xuthus.</title>
        <authorList>
            <person name="Futahashi R."/>
            <person name="Shirataki H."/>
            <person name="Narita T."/>
            <person name="Mita K."/>
            <person name="Fujiwara H."/>
        </authorList>
    </citation>
    <scope>NUCLEOTIDE SEQUENCE</scope>
    <source>
        <tissue evidence="1">Epidermis</tissue>
    </source>
</reference>
<evidence type="ECO:0000313" key="1">
    <source>
        <dbReference type="EMBL" id="BAM20842.1"/>
    </source>
</evidence>
<name>I4DSF2_PAPPL</name>
<dbReference type="EMBL" id="AK405703">
    <property type="protein sequence ID" value="BAM20842.1"/>
    <property type="molecule type" value="mRNA"/>
</dbReference>
<feature type="non-terminal residue" evidence="1">
    <location>
        <position position="1"/>
    </location>
</feature>
<accession>I4DSF2</accession>
<sequence length="51" mass="6070">LLRSSHINIIKPNSNNRDVCCRRRIRPMRRRRRASSADLWVILITIVSISR</sequence>
<proteinExistence type="evidence at transcript level"/>
<organism evidence="1">
    <name type="scientific">Papilio polytes</name>
    <name type="common">Common mormon</name>
    <name type="synonym">Swallowtail butterfly</name>
    <dbReference type="NCBI Taxonomy" id="76194"/>
    <lineage>
        <taxon>Eukaryota</taxon>
        <taxon>Metazoa</taxon>
        <taxon>Ecdysozoa</taxon>
        <taxon>Arthropoda</taxon>
        <taxon>Hexapoda</taxon>
        <taxon>Insecta</taxon>
        <taxon>Pterygota</taxon>
        <taxon>Neoptera</taxon>
        <taxon>Endopterygota</taxon>
        <taxon>Lepidoptera</taxon>
        <taxon>Glossata</taxon>
        <taxon>Ditrysia</taxon>
        <taxon>Papilionoidea</taxon>
        <taxon>Papilionidae</taxon>
        <taxon>Papilioninae</taxon>
        <taxon>Papilio</taxon>
    </lineage>
</organism>
<protein>
    <submittedName>
        <fullName evidence="1">Uncharacterized protein</fullName>
    </submittedName>
</protein>